<dbReference type="InterPro" id="IPR007791">
    <property type="entry name" value="DjlA_N"/>
</dbReference>
<comment type="caution">
    <text evidence="1">The sequence shown here is derived from an EMBL/GenBank/DDBJ whole genome shotgun (WGS) entry which is preliminary data.</text>
</comment>
<sequence length="148" mass="16853">MLIKVFKSLFENSADAPQRTTEHTLALVAAALLFEVARADFEQDAEEEAILTKALQEAFRLDRETLAEIKQQASAQVDEATSLYEFTRIINDHADANDKYTMVKLMWQVAHADGEISKYEEHLIRRVAELIYVSHSDFIRAKHSTLKG</sequence>
<gene>
    <name evidence="1" type="ORF">IMCC3088_2125</name>
</gene>
<evidence type="ECO:0000313" key="2">
    <source>
        <dbReference type="Proteomes" id="UP000005615"/>
    </source>
</evidence>
<dbReference type="SUPFAM" id="SSF158682">
    <property type="entry name" value="TerB-like"/>
    <property type="match status" value="1"/>
</dbReference>
<dbReference type="AlphaFoldDB" id="F3L3D3"/>
<dbReference type="RefSeq" id="WP_009576300.1">
    <property type="nucleotide sequence ID" value="NZ_AEIG01000062.1"/>
</dbReference>
<reference evidence="1 2" key="1">
    <citation type="journal article" date="2011" name="J. Bacteriol.">
        <title>Genome sequence of strain IMCC3088, a proteorhodopsin-containing marine bacterium belonging to the OM60/NOR5 clade.</title>
        <authorList>
            <person name="Jang Y."/>
            <person name="Oh H.M."/>
            <person name="Kang I."/>
            <person name="Lee K."/>
            <person name="Yang S.J."/>
            <person name="Cho J.C."/>
        </authorList>
    </citation>
    <scope>NUCLEOTIDE SEQUENCE [LARGE SCALE GENOMIC DNA]</scope>
    <source>
        <strain evidence="1 2">IMCC3088</strain>
    </source>
</reference>
<dbReference type="OrthoDB" id="5294347at2"/>
<name>F3L3D3_9GAMM</name>
<dbReference type="Gene3D" id="1.10.3680.10">
    <property type="entry name" value="TerB-like"/>
    <property type="match status" value="1"/>
</dbReference>
<dbReference type="Pfam" id="PF05099">
    <property type="entry name" value="TerB"/>
    <property type="match status" value="1"/>
</dbReference>
<dbReference type="CDD" id="cd07313">
    <property type="entry name" value="terB_like_2"/>
    <property type="match status" value="1"/>
</dbReference>
<dbReference type="EMBL" id="AEIG01000062">
    <property type="protein sequence ID" value="EGG29205.1"/>
    <property type="molecule type" value="Genomic_DNA"/>
</dbReference>
<dbReference type="eggNOG" id="COG4103">
    <property type="taxonomic scope" value="Bacteria"/>
</dbReference>
<accession>F3L3D3</accession>
<protein>
    <submittedName>
        <fullName evidence="1">Uncharacterized protein</fullName>
    </submittedName>
</protein>
<keyword evidence="2" id="KW-1185">Reference proteome</keyword>
<organism evidence="1 2">
    <name type="scientific">Aequoribacter fuscus</name>
    <dbReference type="NCBI Taxonomy" id="2518989"/>
    <lineage>
        <taxon>Bacteria</taxon>
        <taxon>Pseudomonadati</taxon>
        <taxon>Pseudomonadota</taxon>
        <taxon>Gammaproteobacteria</taxon>
        <taxon>Cellvibrionales</taxon>
        <taxon>Halieaceae</taxon>
        <taxon>Aequoribacter</taxon>
    </lineage>
</organism>
<proteinExistence type="predicted"/>
<dbReference type="Proteomes" id="UP000005615">
    <property type="component" value="Unassembled WGS sequence"/>
</dbReference>
<dbReference type="STRING" id="2518989.IMCC3088_2125"/>
<dbReference type="InterPro" id="IPR029024">
    <property type="entry name" value="TerB-like"/>
</dbReference>
<evidence type="ECO:0000313" key="1">
    <source>
        <dbReference type="EMBL" id="EGG29205.1"/>
    </source>
</evidence>